<evidence type="ECO:0008006" key="3">
    <source>
        <dbReference type="Google" id="ProtNLM"/>
    </source>
</evidence>
<accession>A0A977PJY5</accession>
<sequence>MNRVKKLAIALIFAVTLMAAQTSITGTVVAVSGRYLVLNVNGETLTVVLPQSMVLKTNVSKALAPGTNVTIVGTSNPYGVILAKEVIVGNLTYTPGGVKVMKMNMTRNMTKAMHQYRINATGNGTMAMNQSRAMTQAMNQTRSMVMTRTMTNTMPMPMTTREVTISIPQPTKTAPPMGGGKGKK</sequence>
<dbReference type="Proteomes" id="UP001063698">
    <property type="component" value="Chromosome"/>
</dbReference>
<dbReference type="KEGG" id="ipc:IPA_02870"/>
<dbReference type="AlphaFoldDB" id="A0A977PJY5"/>
<dbReference type="EMBL" id="CP006868">
    <property type="protein sequence ID" value="UXD22246.1"/>
    <property type="molecule type" value="Genomic_DNA"/>
</dbReference>
<proteinExistence type="predicted"/>
<protein>
    <recommendedName>
        <fullName evidence="3">DUF5666 domain-containing protein</fullName>
    </recommendedName>
</protein>
<gene>
    <name evidence="1" type="ORF">IPA_02870</name>
</gene>
<keyword evidence="2" id="KW-1185">Reference proteome</keyword>
<evidence type="ECO:0000313" key="1">
    <source>
        <dbReference type="EMBL" id="UXD22246.1"/>
    </source>
</evidence>
<reference evidence="1" key="1">
    <citation type="submission" date="2013-11" db="EMBL/GenBank/DDBJ databases">
        <title>Comparative genomics of Ignicoccus.</title>
        <authorList>
            <person name="Podar M."/>
        </authorList>
    </citation>
    <scope>NUCLEOTIDE SEQUENCE</scope>
    <source>
        <strain evidence="1">DSM 13166</strain>
    </source>
</reference>
<name>A0A977PJY5_9CREN</name>
<evidence type="ECO:0000313" key="2">
    <source>
        <dbReference type="Proteomes" id="UP001063698"/>
    </source>
</evidence>
<organism evidence="1 2">
    <name type="scientific">Ignicoccus pacificus DSM 13166</name>
    <dbReference type="NCBI Taxonomy" id="940294"/>
    <lineage>
        <taxon>Archaea</taxon>
        <taxon>Thermoproteota</taxon>
        <taxon>Thermoprotei</taxon>
        <taxon>Desulfurococcales</taxon>
        <taxon>Desulfurococcaceae</taxon>
        <taxon>Ignicoccus</taxon>
    </lineage>
</organism>